<reference evidence="1 4" key="1">
    <citation type="journal article" date="2011" name="Nature">
        <title>The Medicago genome provides insight into the evolution of rhizobial symbioses.</title>
        <authorList>
            <person name="Young N.D."/>
            <person name="Debelle F."/>
            <person name="Oldroyd G.E."/>
            <person name="Geurts R."/>
            <person name="Cannon S.B."/>
            <person name="Udvardi M.K."/>
            <person name="Benedito V.A."/>
            <person name="Mayer K.F."/>
            <person name="Gouzy J."/>
            <person name="Schoof H."/>
            <person name="Van de Peer Y."/>
            <person name="Proost S."/>
            <person name="Cook D.R."/>
            <person name="Meyers B.C."/>
            <person name="Spannagl M."/>
            <person name="Cheung F."/>
            <person name="De Mita S."/>
            <person name="Krishnakumar V."/>
            <person name="Gundlach H."/>
            <person name="Zhou S."/>
            <person name="Mudge J."/>
            <person name="Bharti A.K."/>
            <person name="Murray J.D."/>
            <person name="Naoumkina M.A."/>
            <person name="Rosen B."/>
            <person name="Silverstein K.A."/>
            <person name="Tang H."/>
            <person name="Rombauts S."/>
            <person name="Zhao P.X."/>
            <person name="Zhou P."/>
            <person name="Barbe V."/>
            <person name="Bardou P."/>
            <person name="Bechner M."/>
            <person name="Bellec A."/>
            <person name="Berger A."/>
            <person name="Berges H."/>
            <person name="Bidwell S."/>
            <person name="Bisseling T."/>
            <person name="Choisne N."/>
            <person name="Couloux A."/>
            <person name="Denny R."/>
            <person name="Deshpande S."/>
            <person name="Dai X."/>
            <person name="Doyle J.J."/>
            <person name="Dudez A.M."/>
            <person name="Farmer A.D."/>
            <person name="Fouteau S."/>
            <person name="Franken C."/>
            <person name="Gibelin C."/>
            <person name="Gish J."/>
            <person name="Goldstein S."/>
            <person name="Gonzalez A.J."/>
            <person name="Green P.J."/>
            <person name="Hallab A."/>
            <person name="Hartog M."/>
            <person name="Hua A."/>
            <person name="Humphray S.J."/>
            <person name="Jeong D.H."/>
            <person name="Jing Y."/>
            <person name="Jocker A."/>
            <person name="Kenton S.M."/>
            <person name="Kim D.J."/>
            <person name="Klee K."/>
            <person name="Lai H."/>
            <person name="Lang C."/>
            <person name="Lin S."/>
            <person name="Macmil S.L."/>
            <person name="Magdelenat G."/>
            <person name="Matthews L."/>
            <person name="McCorrison J."/>
            <person name="Monaghan E.L."/>
            <person name="Mun J.H."/>
            <person name="Najar F.Z."/>
            <person name="Nicholson C."/>
            <person name="Noirot C."/>
            <person name="O'Bleness M."/>
            <person name="Paule C.R."/>
            <person name="Poulain J."/>
            <person name="Prion F."/>
            <person name="Qin B."/>
            <person name="Qu C."/>
            <person name="Retzel E.F."/>
            <person name="Riddle C."/>
            <person name="Sallet E."/>
            <person name="Samain S."/>
            <person name="Samson N."/>
            <person name="Sanders I."/>
            <person name="Saurat O."/>
            <person name="Scarpelli C."/>
            <person name="Schiex T."/>
            <person name="Segurens B."/>
            <person name="Severin A.J."/>
            <person name="Sherrier D.J."/>
            <person name="Shi R."/>
            <person name="Sims S."/>
            <person name="Singer S.R."/>
            <person name="Sinharoy S."/>
            <person name="Sterck L."/>
            <person name="Viollet A."/>
            <person name="Wang B.B."/>
            <person name="Wang K."/>
            <person name="Wang M."/>
            <person name="Wang X."/>
            <person name="Warfsmann J."/>
            <person name="Weissenbach J."/>
            <person name="White D.D."/>
            <person name="White J.D."/>
            <person name="Wiley G.B."/>
            <person name="Wincker P."/>
            <person name="Xing Y."/>
            <person name="Yang L."/>
            <person name="Yao Z."/>
            <person name="Ying F."/>
            <person name="Zhai J."/>
            <person name="Zhou L."/>
            <person name="Zuber A."/>
            <person name="Denarie J."/>
            <person name="Dixon R.A."/>
            <person name="May G.D."/>
            <person name="Schwartz D.C."/>
            <person name="Rogers J."/>
            <person name="Quetier F."/>
            <person name="Town C.D."/>
            <person name="Roe B.A."/>
        </authorList>
    </citation>
    <scope>NUCLEOTIDE SEQUENCE [LARGE SCALE GENOMIC DNA]</scope>
    <source>
        <strain evidence="1">A17</strain>
        <strain evidence="3 4">cv. Jemalong A17</strain>
    </source>
</reference>
<keyword evidence="4" id="KW-1185">Reference proteome</keyword>
<evidence type="ECO:0000313" key="5">
    <source>
        <dbReference type="Proteomes" id="UP000265566"/>
    </source>
</evidence>
<protein>
    <submittedName>
        <fullName evidence="1 3">Uncharacterized protein</fullName>
    </submittedName>
</protein>
<dbReference type="EMBL" id="CM001221">
    <property type="protein sequence ID" value="AES95861.1"/>
    <property type="molecule type" value="Genomic_DNA"/>
</dbReference>
<dbReference type="AlphaFoldDB" id="G7KF26"/>
<evidence type="ECO:0000313" key="2">
    <source>
        <dbReference type="EMBL" id="RHN54841.1"/>
    </source>
</evidence>
<dbReference type="EMBL" id="PSQE01000005">
    <property type="protein sequence ID" value="RHN54841.1"/>
    <property type="molecule type" value="Genomic_DNA"/>
</dbReference>
<dbReference type="Gramene" id="rna29934">
    <property type="protein sequence ID" value="RHN54841.1"/>
    <property type="gene ID" value="gene29934"/>
</dbReference>
<dbReference type="EnsemblPlants" id="AES95861">
    <property type="protein sequence ID" value="AES95861"/>
    <property type="gene ID" value="MTR_5g030350"/>
</dbReference>
<dbReference type="Proteomes" id="UP000265566">
    <property type="component" value="Chromosome 5"/>
</dbReference>
<dbReference type="PaxDb" id="3880-AES95861"/>
<reference evidence="5" key="4">
    <citation type="journal article" date="2018" name="Nat. Plants">
        <title>Whole-genome landscape of Medicago truncatula symbiotic genes.</title>
        <authorList>
            <person name="Pecrix Y."/>
            <person name="Staton S.E."/>
            <person name="Sallet E."/>
            <person name="Lelandais-Briere C."/>
            <person name="Moreau S."/>
            <person name="Carrere S."/>
            <person name="Blein T."/>
            <person name="Jardinaud M.F."/>
            <person name="Latrasse D."/>
            <person name="Zouine M."/>
            <person name="Zahm M."/>
            <person name="Kreplak J."/>
            <person name="Mayjonade B."/>
            <person name="Satge C."/>
            <person name="Perez M."/>
            <person name="Cauet S."/>
            <person name="Marande W."/>
            <person name="Chantry-Darmon C."/>
            <person name="Lopez-Roques C."/>
            <person name="Bouchez O."/>
            <person name="Berard A."/>
            <person name="Debelle F."/>
            <person name="Munos S."/>
            <person name="Bendahmane A."/>
            <person name="Berges H."/>
            <person name="Niebel A."/>
            <person name="Buitink J."/>
            <person name="Frugier F."/>
            <person name="Benhamed M."/>
            <person name="Crespi M."/>
            <person name="Gouzy J."/>
            <person name="Gamas P."/>
        </authorList>
    </citation>
    <scope>NUCLEOTIDE SEQUENCE [LARGE SCALE GENOMIC DNA]</scope>
    <source>
        <strain evidence="5">cv. Jemalong A17</strain>
    </source>
</reference>
<organism evidence="1 4">
    <name type="scientific">Medicago truncatula</name>
    <name type="common">Barrel medic</name>
    <name type="synonym">Medicago tribuloides</name>
    <dbReference type="NCBI Taxonomy" id="3880"/>
    <lineage>
        <taxon>Eukaryota</taxon>
        <taxon>Viridiplantae</taxon>
        <taxon>Streptophyta</taxon>
        <taxon>Embryophyta</taxon>
        <taxon>Tracheophyta</taxon>
        <taxon>Spermatophyta</taxon>
        <taxon>Magnoliopsida</taxon>
        <taxon>eudicotyledons</taxon>
        <taxon>Gunneridae</taxon>
        <taxon>Pentapetalae</taxon>
        <taxon>rosids</taxon>
        <taxon>fabids</taxon>
        <taxon>Fabales</taxon>
        <taxon>Fabaceae</taxon>
        <taxon>Papilionoideae</taxon>
        <taxon>50 kb inversion clade</taxon>
        <taxon>NPAAA clade</taxon>
        <taxon>Hologalegina</taxon>
        <taxon>IRL clade</taxon>
        <taxon>Trifolieae</taxon>
        <taxon>Medicago</taxon>
    </lineage>
</organism>
<evidence type="ECO:0000313" key="3">
    <source>
        <dbReference type="EnsemblPlants" id="AES95861"/>
    </source>
</evidence>
<evidence type="ECO:0000313" key="1">
    <source>
        <dbReference type="EMBL" id="AES95861.1"/>
    </source>
</evidence>
<reference evidence="2" key="5">
    <citation type="journal article" date="2018" name="Nat. Plants">
        <title>Whole-genome landscape of Medicago truncatula symbiotic genes.</title>
        <authorList>
            <person name="Pecrix Y."/>
            <person name="Gamas P."/>
            <person name="Carrere S."/>
        </authorList>
    </citation>
    <scope>NUCLEOTIDE SEQUENCE</scope>
    <source>
        <tissue evidence="2">Leaves</tissue>
    </source>
</reference>
<dbReference type="HOGENOM" id="CLU_1952001_0_0_1"/>
<dbReference type="eggNOG" id="ENOG502RZT5">
    <property type="taxonomic scope" value="Eukaryota"/>
</dbReference>
<proteinExistence type="predicted"/>
<reference evidence="3" key="3">
    <citation type="submission" date="2015-04" db="UniProtKB">
        <authorList>
            <consortium name="EnsemblPlants"/>
        </authorList>
    </citation>
    <scope>IDENTIFICATION</scope>
    <source>
        <strain evidence="3">cv. Jemalong A17</strain>
    </source>
</reference>
<dbReference type="Proteomes" id="UP000002051">
    <property type="component" value="Chromosome 5"/>
</dbReference>
<gene>
    <name evidence="1" type="ordered locus">MTR_5g030350</name>
    <name evidence="2" type="ORF">MtrunA17_Chr5g0411261</name>
</gene>
<reference evidence="1 4" key="2">
    <citation type="journal article" date="2014" name="BMC Genomics">
        <title>An improved genome release (version Mt4.0) for the model legume Medicago truncatula.</title>
        <authorList>
            <person name="Tang H."/>
            <person name="Krishnakumar V."/>
            <person name="Bidwell S."/>
            <person name="Rosen B."/>
            <person name="Chan A."/>
            <person name="Zhou S."/>
            <person name="Gentzbittel L."/>
            <person name="Childs K.L."/>
            <person name="Yandell M."/>
            <person name="Gundlach H."/>
            <person name="Mayer K.F."/>
            <person name="Schwartz D.C."/>
            <person name="Town C.D."/>
        </authorList>
    </citation>
    <scope>GENOME REANNOTATION</scope>
    <source>
        <strain evidence="3 4">cv. Jemalong A17</strain>
    </source>
</reference>
<sequence>MPFPVPSSVVTIVSICTRILKINAEVFFLPRDKRSHENDLPDHDLTSTGNTNKHVVVVMDAMTEFSTEPLQRALDNVVTIACAVTLLGSCHVSTILVVPHKKIVMGCPVRRLVVEQIVTLCPSWVVFDR</sequence>
<evidence type="ECO:0000313" key="4">
    <source>
        <dbReference type="Proteomes" id="UP000002051"/>
    </source>
</evidence>
<name>G7KF26_MEDTR</name>
<accession>G7KF26</accession>